<dbReference type="EMBL" id="KB201890">
    <property type="protein sequence ID" value="ESO94038.1"/>
    <property type="molecule type" value="Genomic_DNA"/>
</dbReference>
<dbReference type="Proteomes" id="UP000030746">
    <property type="component" value="Unassembled WGS sequence"/>
</dbReference>
<evidence type="ECO:0000256" key="1">
    <source>
        <dbReference type="SAM" id="MobiDB-lite"/>
    </source>
</evidence>
<gene>
    <name evidence="2" type="ORF">LOTGIDRAFT_153519</name>
</gene>
<name>V3ZRI9_LOTGI</name>
<dbReference type="OrthoDB" id="5980221at2759"/>
<dbReference type="RefSeq" id="XP_009055647.1">
    <property type="nucleotide sequence ID" value="XM_009057399.1"/>
</dbReference>
<dbReference type="GeneID" id="20236000"/>
<organism evidence="2 3">
    <name type="scientific">Lottia gigantea</name>
    <name type="common">Giant owl limpet</name>
    <dbReference type="NCBI Taxonomy" id="225164"/>
    <lineage>
        <taxon>Eukaryota</taxon>
        <taxon>Metazoa</taxon>
        <taxon>Spiralia</taxon>
        <taxon>Lophotrochozoa</taxon>
        <taxon>Mollusca</taxon>
        <taxon>Gastropoda</taxon>
        <taxon>Patellogastropoda</taxon>
        <taxon>Lottioidea</taxon>
        <taxon>Lottiidae</taxon>
        <taxon>Lottia</taxon>
    </lineage>
</organism>
<feature type="region of interest" description="Disordered" evidence="1">
    <location>
        <begin position="1118"/>
        <end position="1138"/>
    </location>
</feature>
<accession>V3ZRI9</accession>
<protein>
    <submittedName>
        <fullName evidence="2">Uncharacterized protein</fullName>
    </submittedName>
</protein>
<reference evidence="2 3" key="1">
    <citation type="journal article" date="2013" name="Nature">
        <title>Insights into bilaterian evolution from three spiralian genomes.</title>
        <authorList>
            <person name="Simakov O."/>
            <person name="Marletaz F."/>
            <person name="Cho S.J."/>
            <person name="Edsinger-Gonzales E."/>
            <person name="Havlak P."/>
            <person name="Hellsten U."/>
            <person name="Kuo D.H."/>
            <person name="Larsson T."/>
            <person name="Lv J."/>
            <person name="Arendt D."/>
            <person name="Savage R."/>
            <person name="Osoegawa K."/>
            <person name="de Jong P."/>
            <person name="Grimwood J."/>
            <person name="Chapman J.A."/>
            <person name="Shapiro H."/>
            <person name="Aerts A."/>
            <person name="Otillar R.P."/>
            <person name="Terry A.Y."/>
            <person name="Boore J.L."/>
            <person name="Grigoriev I.V."/>
            <person name="Lindberg D.R."/>
            <person name="Seaver E.C."/>
            <person name="Weisblat D.A."/>
            <person name="Putnam N.H."/>
            <person name="Rokhsar D.S."/>
        </authorList>
    </citation>
    <scope>NUCLEOTIDE SEQUENCE [LARGE SCALE GENOMIC DNA]</scope>
</reference>
<dbReference type="CTD" id="20236000"/>
<evidence type="ECO:0000313" key="2">
    <source>
        <dbReference type="EMBL" id="ESO94038.1"/>
    </source>
</evidence>
<dbReference type="AlphaFoldDB" id="V3ZRI9"/>
<dbReference type="HOGENOM" id="CLU_289900_0_0_1"/>
<proteinExistence type="predicted"/>
<evidence type="ECO:0000313" key="3">
    <source>
        <dbReference type="Proteomes" id="UP000030746"/>
    </source>
</evidence>
<keyword evidence="3" id="KW-1185">Reference proteome</keyword>
<dbReference type="KEGG" id="lgi:LOTGIDRAFT_153519"/>
<sequence length="1175" mass="132986">MPPDAGLDKLFCKMIWLFTCCIGLLLITVSIQSNSNVCVKSFQPAETLPDGEFMKVLYHADFDPATGKLRLRWRGNTVTSDLSGSTLSFQSWLAQPHDVKKSIGNLWSFLTRIIVSELEEGLAHFKISAELGASKPDGIVDISKLQMDFFQPACTNYNSKSTTWPYNCLDKEFFCDMNVALTHLILLLHDGNSLKTKSSLNQMSILGVDSTVRSEALELFFTENILDFIPARIQENVFYHSRLSWECNMKLASPSTISNWITTSHLNNVKTTVTTRCNQHTNDPIGIMYYCKVKDYILKFESCNNQDDTKPCLYDVTFQETFTKGWLIPFMAVQSMYFLSRITRDVMQEFKTEVLEEDRNGLLQLYNKYNPHITVEDSMCVIDWPKAYYCKYTECKEDWVYRPDCVIKLLLPAVKRLTDVSAINSWTSQEVQKAKSDLIIWMSHHPFCYYMNDGFELSVIDPIIVSTQSKIKAYVEQFDMENLKTFVATLPSLNYYPKELEVYVCSGTVHVRYYGFCILEPLLTSVSLFINVFDNSKNSNTKVLNPTVDYKTVLEQLQLDVASTSIHSQNEAYFNQLTGQLQNNFGTLSTYFASLADYDKDKAEADIAYIDGRLNLYKSKINNVTEVASDMFQNIFQAAFENNVLEISGRLLSLGIALVQIANPASTLLGGSSFMDLMDSINELAQTGVVTAQLIQLQQDAFPDLIQHATRLGEGFLSNENQLLDAKKLIDALKYGHDATTTAGTFLGKYNGYDPKIVAADISSYGAKLETITEVMCEAAFAGGTAISAVGEIIFATKGDCVKVHGPISELIALCEEVYEYQFDLMDALSDTSRAYLAEQKANDLKLVYSSNHAVDQAFLQKFAINSFIISTLNLWELITEYCDVLTYTRGGRVQDKCTSALNNPSHRAISQVIGHRPTPLCHVNNEITHYVSIPITPSNPQDQAYLDLNELYSKKTITFKVPNFQWLVDSRWLEQHDAEKAMYIARFEIYLPPMTSHHLNTIEVNVEPSMENFLRYGGIKYLIPVTGYSARYTENSFNCYTVKRDNPYQLCDAPGKNLIKICLTSEGFVDRLVQPSIYNEWKITLKTLPADHTVPQPATDFKIQAGITLCLIDRHGSGKKRESPIDEEPGSTVRRTKRDEQHCCNSNQYWSSTEWACRTCPSGTTLRDKGYYCQ</sequence>